<evidence type="ECO:0000259" key="1">
    <source>
        <dbReference type="PROSITE" id="PS50943"/>
    </source>
</evidence>
<dbReference type="InterPro" id="IPR001387">
    <property type="entry name" value="Cro/C1-type_HTH"/>
</dbReference>
<sequence length="72" mass="8341">MRPDATKLHNPDPEYLKRLLKQSGLSRSEAARRIGLSYNALINYLRDPSEPLYRKADYRTQFALECLAESQT</sequence>
<evidence type="ECO:0000313" key="2">
    <source>
        <dbReference type="EMBL" id="MBA6068068.1"/>
    </source>
</evidence>
<dbReference type="EMBL" id="JACGDE010000025">
    <property type="protein sequence ID" value="MBA6068068.1"/>
    <property type="molecule type" value="Genomic_DNA"/>
</dbReference>
<comment type="caution">
    <text evidence="2">The sequence shown here is derived from an EMBL/GenBank/DDBJ whole genome shotgun (WGS) entry which is preliminary data.</text>
</comment>
<accession>A0A7W2JZV5</accession>
<name>A0A7W2JZV5_9PSED</name>
<feature type="domain" description="HTH cro/C1-type" evidence="1">
    <location>
        <begin position="16"/>
        <end position="51"/>
    </location>
</feature>
<proteinExistence type="predicted"/>
<dbReference type="AlphaFoldDB" id="A0A7W2JZV5"/>
<protein>
    <submittedName>
        <fullName evidence="2">Helix-turn-helix transcriptional regulator</fullName>
    </submittedName>
</protein>
<dbReference type="Proteomes" id="UP000541770">
    <property type="component" value="Unassembled WGS sequence"/>
</dbReference>
<dbReference type="RefSeq" id="WP_182324821.1">
    <property type="nucleotide sequence ID" value="NZ_JACGDE010000025.1"/>
</dbReference>
<organism evidence="2 3">
    <name type="scientific">Pseudomonas mosselii</name>
    <dbReference type="NCBI Taxonomy" id="78327"/>
    <lineage>
        <taxon>Bacteria</taxon>
        <taxon>Pseudomonadati</taxon>
        <taxon>Pseudomonadota</taxon>
        <taxon>Gammaproteobacteria</taxon>
        <taxon>Pseudomonadales</taxon>
        <taxon>Pseudomonadaceae</taxon>
        <taxon>Pseudomonas</taxon>
    </lineage>
</organism>
<dbReference type="CDD" id="cd00093">
    <property type="entry name" value="HTH_XRE"/>
    <property type="match status" value="1"/>
</dbReference>
<reference evidence="2 3" key="1">
    <citation type="submission" date="2020-07" db="EMBL/GenBank/DDBJ databases">
        <title>Diversity of carbapenemase encoding genes among Pseudomonas putida group clinical isolates in a tertiary Brazilian hospital.</title>
        <authorList>
            <person name="Alberto-Lei F."/>
            <person name="Nodari C.S."/>
            <person name="Streling A.P."/>
            <person name="Paulino J.T."/>
            <person name="Bessa-Neto F.O."/>
            <person name="Cayo R."/>
            <person name="Gales A.C."/>
        </authorList>
    </citation>
    <scope>NUCLEOTIDE SEQUENCE [LARGE SCALE GENOMIC DNA]</scope>
    <source>
        <strain evidence="2 3">14802</strain>
    </source>
</reference>
<evidence type="ECO:0000313" key="3">
    <source>
        <dbReference type="Proteomes" id="UP000541770"/>
    </source>
</evidence>
<dbReference type="Pfam" id="PF01381">
    <property type="entry name" value="HTH_3"/>
    <property type="match status" value="1"/>
</dbReference>
<dbReference type="PROSITE" id="PS50943">
    <property type="entry name" value="HTH_CROC1"/>
    <property type="match status" value="1"/>
</dbReference>
<gene>
    <name evidence="2" type="ORF">H4C75_25355</name>
</gene>